<reference evidence="1" key="1">
    <citation type="submission" date="2021-02" db="EMBL/GenBank/DDBJ databases">
        <title>Genome sequence Cadophora malorum strain M34.</title>
        <authorList>
            <person name="Stefanovic E."/>
            <person name="Vu D."/>
            <person name="Scully C."/>
            <person name="Dijksterhuis J."/>
            <person name="Roader J."/>
            <person name="Houbraken J."/>
        </authorList>
    </citation>
    <scope>NUCLEOTIDE SEQUENCE</scope>
    <source>
        <strain evidence="1">M34</strain>
    </source>
</reference>
<name>A0A8H7WJV2_9HELO</name>
<keyword evidence="2" id="KW-1185">Reference proteome</keyword>
<accession>A0A8H7WJV2</accession>
<organism evidence="1 2">
    <name type="scientific">Cadophora malorum</name>
    <dbReference type="NCBI Taxonomy" id="108018"/>
    <lineage>
        <taxon>Eukaryota</taxon>
        <taxon>Fungi</taxon>
        <taxon>Dikarya</taxon>
        <taxon>Ascomycota</taxon>
        <taxon>Pezizomycotina</taxon>
        <taxon>Leotiomycetes</taxon>
        <taxon>Helotiales</taxon>
        <taxon>Ploettnerulaceae</taxon>
        <taxon>Cadophora</taxon>
    </lineage>
</organism>
<sequence>MNCLDWSVPEIQSLDPVYIVLNSSTTQLNSQKRASKALLRFSDRSEERPEEEEAVPVKFDIKIEHCLGEWEEELVLRNS</sequence>
<proteinExistence type="predicted"/>
<gene>
    <name evidence="1" type="ORF">IFR04_000801</name>
</gene>
<evidence type="ECO:0000313" key="2">
    <source>
        <dbReference type="Proteomes" id="UP000664132"/>
    </source>
</evidence>
<dbReference type="EMBL" id="JAFJYH010000005">
    <property type="protein sequence ID" value="KAG4426094.1"/>
    <property type="molecule type" value="Genomic_DNA"/>
</dbReference>
<comment type="caution">
    <text evidence="1">The sequence shown here is derived from an EMBL/GenBank/DDBJ whole genome shotgun (WGS) entry which is preliminary data.</text>
</comment>
<dbReference type="Proteomes" id="UP000664132">
    <property type="component" value="Unassembled WGS sequence"/>
</dbReference>
<protein>
    <submittedName>
        <fullName evidence="1">Uncharacterized protein</fullName>
    </submittedName>
</protein>
<evidence type="ECO:0000313" key="1">
    <source>
        <dbReference type="EMBL" id="KAG4426094.1"/>
    </source>
</evidence>
<dbReference type="AlphaFoldDB" id="A0A8H7WJV2"/>